<feature type="transmembrane region" description="Helical" evidence="6">
    <location>
        <begin position="72"/>
        <end position="93"/>
    </location>
</feature>
<dbReference type="InterPro" id="IPR020846">
    <property type="entry name" value="MFS_dom"/>
</dbReference>
<feature type="transmembrane region" description="Helical" evidence="6">
    <location>
        <begin position="135"/>
        <end position="163"/>
    </location>
</feature>
<feature type="transmembrane region" description="Helical" evidence="6">
    <location>
        <begin position="325"/>
        <end position="351"/>
    </location>
</feature>
<dbReference type="AlphaFoldDB" id="A0A2V5HLP1"/>
<evidence type="ECO:0000256" key="4">
    <source>
        <dbReference type="ARBA" id="ARBA00023136"/>
    </source>
</evidence>
<dbReference type="SUPFAM" id="SSF103473">
    <property type="entry name" value="MFS general substrate transporter"/>
    <property type="match status" value="1"/>
</dbReference>
<name>A0A2V5HLP1_ASPV1</name>
<dbReference type="OMA" id="QFPYALA"/>
<feature type="transmembrane region" description="Helical" evidence="6">
    <location>
        <begin position="287"/>
        <end position="305"/>
    </location>
</feature>
<evidence type="ECO:0000256" key="2">
    <source>
        <dbReference type="ARBA" id="ARBA00022692"/>
    </source>
</evidence>
<evidence type="ECO:0000259" key="7">
    <source>
        <dbReference type="PROSITE" id="PS50850"/>
    </source>
</evidence>
<feature type="compositionally biased region" description="Low complexity" evidence="5">
    <location>
        <begin position="377"/>
        <end position="390"/>
    </location>
</feature>
<dbReference type="Gene3D" id="1.20.1250.20">
    <property type="entry name" value="MFS general substrate transporter like domains"/>
    <property type="match status" value="1"/>
</dbReference>
<gene>
    <name evidence="8" type="ORF">BO99DRAFT_478926</name>
</gene>
<feature type="region of interest" description="Disordered" evidence="5">
    <location>
        <begin position="361"/>
        <end position="390"/>
    </location>
</feature>
<feature type="transmembrane region" description="Helical" evidence="6">
    <location>
        <begin position="224"/>
        <end position="243"/>
    </location>
</feature>
<dbReference type="STRING" id="1450538.A0A2V5HLP1"/>
<feature type="compositionally biased region" description="Basic and acidic residues" evidence="5">
    <location>
        <begin position="361"/>
        <end position="376"/>
    </location>
</feature>
<organism evidence="8 9">
    <name type="scientific">Aspergillus violaceofuscus (strain CBS 115571)</name>
    <dbReference type="NCBI Taxonomy" id="1450538"/>
    <lineage>
        <taxon>Eukaryota</taxon>
        <taxon>Fungi</taxon>
        <taxon>Dikarya</taxon>
        <taxon>Ascomycota</taxon>
        <taxon>Pezizomycotina</taxon>
        <taxon>Eurotiomycetes</taxon>
        <taxon>Eurotiomycetidae</taxon>
        <taxon>Eurotiales</taxon>
        <taxon>Aspergillaceae</taxon>
        <taxon>Aspergillus</taxon>
    </lineage>
</organism>
<dbReference type="Proteomes" id="UP000249829">
    <property type="component" value="Unassembled WGS sequence"/>
</dbReference>
<dbReference type="Pfam" id="PF07690">
    <property type="entry name" value="MFS_1"/>
    <property type="match status" value="1"/>
</dbReference>
<protein>
    <submittedName>
        <fullName evidence="8">MFS general substrate transporter</fullName>
    </submittedName>
</protein>
<feature type="region of interest" description="Disordered" evidence="5">
    <location>
        <begin position="21"/>
        <end position="45"/>
    </location>
</feature>
<dbReference type="GO" id="GO:1990961">
    <property type="term" value="P:xenobiotic detoxification by transmembrane export across the plasma membrane"/>
    <property type="evidence" value="ECO:0007669"/>
    <property type="project" value="TreeGrafter"/>
</dbReference>
<feature type="transmembrane region" description="Helical" evidence="6">
    <location>
        <begin position="421"/>
        <end position="446"/>
    </location>
</feature>
<reference evidence="8 9" key="1">
    <citation type="submission" date="2018-02" db="EMBL/GenBank/DDBJ databases">
        <title>The genomes of Aspergillus section Nigri reveals drivers in fungal speciation.</title>
        <authorList>
            <consortium name="DOE Joint Genome Institute"/>
            <person name="Vesth T.C."/>
            <person name="Nybo J."/>
            <person name="Theobald S."/>
            <person name="Brandl J."/>
            <person name="Frisvad J.C."/>
            <person name="Nielsen K.F."/>
            <person name="Lyhne E.K."/>
            <person name="Kogle M.E."/>
            <person name="Kuo A."/>
            <person name="Riley R."/>
            <person name="Clum A."/>
            <person name="Nolan M."/>
            <person name="Lipzen A."/>
            <person name="Salamov A."/>
            <person name="Henrissat B."/>
            <person name="Wiebenga A."/>
            <person name="De vries R.P."/>
            <person name="Grigoriev I.V."/>
            <person name="Mortensen U.H."/>
            <person name="Andersen M.R."/>
            <person name="Baker S.E."/>
        </authorList>
    </citation>
    <scope>NUCLEOTIDE SEQUENCE [LARGE SCALE GENOMIC DNA]</scope>
    <source>
        <strain evidence="8 9">CBS 115571</strain>
    </source>
</reference>
<keyword evidence="9" id="KW-1185">Reference proteome</keyword>
<evidence type="ECO:0000256" key="3">
    <source>
        <dbReference type="ARBA" id="ARBA00022989"/>
    </source>
</evidence>
<feature type="transmembrane region" description="Helical" evidence="6">
    <location>
        <begin position="191"/>
        <end position="212"/>
    </location>
</feature>
<evidence type="ECO:0000256" key="1">
    <source>
        <dbReference type="ARBA" id="ARBA00004141"/>
    </source>
</evidence>
<sequence length="526" mass="57818">MLQTLSDLPIIYVLQSLRHRRDKQDHDPSSASVTKPNGSHIEGRSASHDWETHNANPQNWPFSRKVFTASVIYIYTFVVYAGSAMYMSAVPVLVKQMGMSEQRALLGLSAYVLGYGAGPLLWGPMSEIPSIGRSVVYFSSFMVFIVITVGAASVDSFSTFVFLRSIQGFFGSPCLANGAASMYDMFDETQYPYALGLWTAAAYCGPALGPLLTDHLVHQLSWHWSIWLIACMSAPVGVLLFVLPETYAPTVRLRRGLAATGPPDVSAWARLKFYLVKPVQITLQDPAVFFVNLYTSFIYSSYYIFFDAFPVAYLEGYGVSTGTLALFYLSVLVGCLVAAAVYFLILVPYIFCGRASTPDHEAEPDHANPTPHRNDNTHTNNNTSNNNKNQERNLLPALPATLFLPLGLLLFGWTARPAIHWLPSLTGVVLYTGGVFVIFQSLFLYLPQLYPRYAASLFAANDFCRSALAAASIHYGVPLYRNLGVGRGSSVLGGVSVLGVVGMVGMVVLGRRVRAGMGRWRDRETL</sequence>
<comment type="subcellular location">
    <subcellularLocation>
        <location evidence="1">Membrane</location>
        <topology evidence="1">Multi-pass membrane protein</topology>
    </subcellularLocation>
</comment>
<feature type="transmembrane region" description="Helical" evidence="6">
    <location>
        <begin position="394"/>
        <end position="415"/>
    </location>
</feature>
<dbReference type="PROSITE" id="PS50850">
    <property type="entry name" value="MFS"/>
    <property type="match status" value="1"/>
</dbReference>
<evidence type="ECO:0000256" key="6">
    <source>
        <dbReference type="SAM" id="Phobius"/>
    </source>
</evidence>
<proteinExistence type="predicted"/>
<feature type="transmembrane region" description="Helical" evidence="6">
    <location>
        <begin position="105"/>
        <end position="123"/>
    </location>
</feature>
<dbReference type="EMBL" id="KZ825105">
    <property type="protein sequence ID" value="PYI23482.1"/>
    <property type="molecule type" value="Genomic_DNA"/>
</dbReference>
<evidence type="ECO:0000313" key="9">
    <source>
        <dbReference type="Proteomes" id="UP000249829"/>
    </source>
</evidence>
<feature type="transmembrane region" description="Helical" evidence="6">
    <location>
        <begin position="489"/>
        <end position="509"/>
    </location>
</feature>
<keyword evidence="3 6" id="KW-1133">Transmembrane helix</keyword>
<dbReference type="InterPro" id="IPR036259">
    <property type="entry name" value="MFS_trans_sf"/>
</dbReference>
<feature type="transmembrane region" description="Helical" evidence="6">
    <location>
        <begin position="453"/>
        <end position="477"/>
    </location>
</feature>
<feature type="domain" description="Major facilitator superfamily (MFS) profile" evidence="7">
    <location>
        <begin position="68"/>
        <end position="526"/>
    </location>
</feature>
<dbReference type="GO" id="GO:0005886">
    <property type="term" value="C:plasma membrane"/>
    <property type="evidence" value="ECO:0007669"/>
    <property type="project" value="TreeGrafter"/>
</dbReference>
<evidence type="ECO:0000256" key="5">
    <source>
        <dbReference type="SAM" id="MobiDB-lite"/>
    </source>
</evidence>
<dbReference type="GO" id="GO:0015244">
    <property type="term" value="F:fluconazole transmembrane transporter activity"/>
    <property type="evidence" value="ECO:0007669"/>
    <property type="project" value="TreeGrafter"/>
</dbReference>
<dbReference type="PANTHER" id="PTHR23502:SF23">
    <property type="entry name" value="FLUCONAZOLE RESISTANCE PROTEIN 1"/>
    <property type="match status" value="1"/>
</dbReference>
<dbReference type="InterPro" id="IPR011701">
    <property type="entry name" value="MFS"/>
</dbReference>
<keyword evidence="2 6" id="KW-0812">Transmembrane</keyword>
<keyword evidence="4 6" id="KW-0472">Membrane</keyword>
<evidence type="ECO:0000313" key="8">
    <source>
        <dbReference type="EMBL" id="PYI23482.1"/>
    </source>
</evidence>
<accession>A0A2V5HLP1</accession>
<dbReference type="PANTHER" id="PTHR23502">
    <property type="entry name" value="MAJOR FACILITATOR SUPERFAMILY"/>
    <property type="match status" value="1"/>
</dbReference>